<gene>
    <name evidence="1" type="ORF">LRS13_13045</name>
</gene>
<name>A0ABY5PAR0_9ACTN</name>
<evidence type="ECO:0000313" key="2">
    <source>
        <dbReference type="Proteomes" id="UP001058860"/>
    </source>
</evidence>
<reference evidence="2" key="1">
    <citation type="submission" date="2021-11" db="EMBL/GenBank/DDBJ databases">
        <title>Cultivation dependent microbiological survey of springs from the worlds oldest radium mine currently devoted to the extraction of radon-saturated water.</title>
        <authorList>
            <person name="Kapinusova G."/>
            <person name="Smrhova T."/>
            <person name="Strejcek M."/>
            <person name="Suman J."/>
            <person name="Jani K."/>
            <person name="Pajer P."/>
            <person name="Uhlik O."/>
        </authorList>
    </citation>
    <scope>NUCLEOTIDE SEQUENCE [LARGE SCALE GENOMIC DNA]</scope>
    <source>
        <strain evidence="2">J379</strain>
    </source>
</reference>
<keyword evidence="2" id="KW-1185">Reference proteome</keyword>
<evidence type="ECO:0000313" key="1">
    <source>
        <dbReference type="EMBL" id="UUY01656.1"/>
    </source>
</evidence>
<dbReference type="RefSeq" id="WP_353862208.1">
    <property type="nucleotide sequence ID" value="NZ_CP088295.1"/>
</dbReference>
<organism evidence="1 2">
    <name type="scientific">Svornostia abyssi</name>
    <dbReference type="NCBI Taxonomy" id="2898438"/>
    <lineage>
        <taxon>Bacteria</taxon>
        <taxon>Bacillati</taxon>
        <taxon>Actinomycetota</taxon>
        <taxon>Thermoleophilia</taxon>
        <taxon>Solirubrobacterales</taxon>
        <taxon>Baekduiaceae</taxon>
        <taxon>Svornostia</taxon>
    </lineage>
</organism>
<dbReference type="Proteomes" id="UP001058860">
    <property type="component" value="Chromosome"/>
</dbReference>
<dbReference type="EMBL" id="CP088295">
    <property type="protein sequence ID" value="UUY01656.1"/>
    <property type="molecule type" value="Genomic_DNA"/>
</dbReference>
<accession>A0ABY5PAR0</accession>
<protein>
    <submittedName>
        <fullName evidence="1">Uncharacterized protein</fullName>
    </submittedName>
</protein>
<proteinExistence type="predicted"/>
<sequence length="45" mass="4417">MWQAINEGRGILFVLAGAAALVGCGAVAALQPDANFGRSASSASP</sequence>